<organism evidence="2 3">
    <name type="scientific">Dendrobium catenatum</name>
    <dbReference type="NCBI Taxonomy" id="906689"/>
    <lineage>
        <taxon>Eukaryota</taxon>
        <taxon>Viridiplantae</taxon>
        <taxon>Streptophyta</taxon>
        <taxon>Embryophyta</taxon>
        <taxon>Tracheophyta</taxon>
        <taxon>Spermatophyta</taxon>
        <taxon>Magnoliopsida</taxon>
        <taxon>Liliopsida</taxon>
        <taxon>Asparagales</taxon>
        <taxon>Orchidaceae</taxon>
        <taxon>Epidendroideae</taxon>
        <taxon>Malaxideae</taxon>
        <taxon>Dendrobiinae</taxon>
        <taxon>Dendrobium</taxon>
    </lineage>
</organism>
<feature type="region of interest" description="Disordered" evidence="1">
    <location>
        <begin position="1"/>
        <end position="147"/>
    </location>
</feature>
<dbReference type="EMBL" id="KZ503092">
    <property type="protein sequence ID" value="PKU68475.1"/>
    <property type="molecule type" value="Genomic_DNA"/>
</dbReference>
<feature type="compositionally biased region" description="Basic and acidic residues" evidence="1">
    <location>
        <begin position="59"/>
        <end position="76"/>
    </location>
</feature>
<feature type="compositionally biased region" description="Low complexity" evidence="1">
    <location>
        <begin position="106"/>
        <end position="117"/>
    </location>
</feature>
<dbReference type="Proteomes" id="UP000233837">
    <property type="component" value="Unassembled WGS sequence"/>
</dbReference>
<name>A0A2I0VYI6_9ASPA</name>
<keyword evidence="3" id="KW-1185">Reference proteome</keyword>
<reference evidence="2 3" key="1">
    <citation type="journal article" date="2016" name="Sci. Rep.">
        <title>The Dendrobium catenatum Lindl. genome sequence provides insights into polysaccharide synthase, floral development and adaptive evolution.</title>
        <authorList>
            <person name="Zhang G.Q."/>
            <person name="Xu Q."/>
            <person name="Bian C."/>
            <person name="Tsai W.C."/>
            <person name="Yeh C.M."/>
            <person name="Liu K.W."/>
            <person name="Yoshida K."/>
            <person name="Zhang L.S."/>
            <person name="Chang S.B."/>
            <person name="Chen F."/>
            <person name="Shi Y."/>
            <person name="Su Y.Y."/>
            <person name="Zhang Y.Q."/>
            <person name="Chen L.J."/>
            <person name="Yin Y."/>
            <person name="Lin M."/>
            <person name="Huang H."/>
            <person name="Deng H."/>
            <person name="Wang Z.W."/>
            <person name="Zhu S.L."/>
            <person name="Zhao X."/>
            <person name="Deng C."/>
            <person name="Niu S.C."/>
            <person name="Huang J."/>
            <person name="Wang M."/>
            <person name="Liu G.H."/>
            <person name="Yang H.J."/>
            <person name="Xiao X.J."/>
            <person name="Hsiao Y.Y."/>
            <person name="Wu W.L."/>
            <person name="Chen Y.Y."/>
            <person name="Mitsuda N."/>
            <person name="Ohme-Takagi M."/>
            <person name="Luo Y.B."/>
            <person name="Van de Peer Y."/>
            <person name="Liu Z.J."/>
        </authorList>
    </citation>
    <scope>NUCLEOTIDE SEQUENCE [LARGE SCALE GENOMIC DNA]</scope>
    <source>
        <tissue evidence="2">The whole plant</tissue>
    </source>
</reference>
<feature type="compositionally biased region" description="Basic and acidic residues" evidence="1">
    <location>
        <begin position="91"/>
        <end position="105"/>
    </location>
</feature>
<proteinExistence type="predicted"/>
<feature type="compositionally biased region" description="Polar residues" evidence="1">
    <location>
        <begin position="77"/>
        <end position="90"/>
    </location>
</feature>
<evidence type="ECO:0000313" key="2">
    <source>
        <dbReference type="EMBL" id="PKU68475.1"/>
    </source>
</evidence>
<gene>
    <name evidence="2" type="ORF">MA16_Dca016833</name>
</gene>
<protein>
    <submittedName>
        <fullName evidence="2">Uncharacterized protein</fullName>
    </submittedName>
</protein>
<reference evidence="2 3" key="2">
    <citation type="journal article" date="2017" name="Nature">
        <title>The Apostasia genome and the evolution of orchids.</title>
        <authorList>
            <person name="Zhang G.Q."/>
            <person name="Liu K.W."/>
            <person name="Li Z."/>
            <person name="Lohaus R."/>
            <person name="Hsiao Y.Y."/>
            <person name="Niu S.C."/>
            <person name="Wang J.Y."/>
            <person name="Lin Y.C."/>
            <person name="Xu Q."/>
            <person name="Chen L.J."/>
            <person name="Yoshida K."/>
            <person name="Fujiwara S."/>
            <person name="Wang Z.W."/>
            <person name="Zhang Y.Q."/>
            <person name="Mitsuda N."/>
            <person name="Wang M."/>
            <person name="Liu G.H."/>
            <person name="Pecoraro L."/>
            <person name="Huang H.X."/>
            <person name="Xiao X.J."/>
            <person name="Lin M."/>
            <person name="Wu X.Y."/>
            <person name="Wu W.L."/>
            <person name="Chen Y.Y."/>
            <person name="Chang S.B."/>
            <person name="Sakamoto S."/>
            <person name="Ohme-Takagi M."/>
            <person name="Yagi M."/>
            <person name="Zeng S.J."/>
            <person name="Shen C.Y."/>
            <person name="Yeh C.M."/>
            <person name="Luo Y.B."/>
            <person name="Tsai W.C."/>
            <person name="Van de Peer Y."/>
            <person name="Liu Z.J."/>
        </authorList>
    </citation>
    <scope>NUCLEOTIDE SEQUENCE [LARGE SCALE GENOMIC DNA]</scope>
    <source>
        <tissue evidence="2">The whole plant</tissue>
    </source>
</reference>
<accession>A0A2I0VYI6</accession>
<feature type="compositionally biased region" description="Basic residues" evidence="1">
    <location>
        <begin position="137"/>
        <end position="147"/>
    </location>
</feature>
<evidence type="ECO:0000313" key="3">
    <source>
        <dbReference type="Proteomes" id="UP000233837"/>
    </source>
</evidence>
<dbReference type="AlphaFoldDB" id="A0A2I0VYI6"/>
<evidence type="ECO:0000256" key="1">
    <source>
        <dbReference type="SAM" id="MobiDB-lite"/>
    </source>
</evidence>
<sequence>MVHHSKKVQTSNQTHPANAPKSANKYFQSSRGRIQMEWNLRREERGKKPRRNGEEEEVDKALKLFQEKTLRFREMKGQQSQHINPHTVQQNREEKPREPSSHPREPSSQPQEPSSQPRKPKGQCTGKQPAQENEKTKGRRRGKFTPN</sequence>